<evidence type="ECO:0000256" key="1">
    <source>
        <dbReference type="ARBA" id="ARBA00001528"/>
    </source>
</evidence>
<keyword evidence="6" id="KW-1185">Reference proteome</keyword>
<dbReference type="SUPFAM" id="SSF53383">
    <property type="entry name" value="PLP-dependent transferases"/>
    <property type="match status" value="1"/>
</dbReference>
<evidence type="ECO:0000259" key="4">
    <source>
        <dbReference type="Pfam" id="PF00464"/>
    </source>
</evidence>
<proteinExistence type="predicted"/>
<keyword evidence="3" id="KW-0663">Pyridoxal phosphate</keyword>
<comment type="catalytic activity">
    <reaction evidence="1">
        <text>(6R)-5,10-methylene-5,6,7,8-tetrahydrofolate + glycine + H2O = (6S)-5,6,7,8-tetrahydrofolate + L-serine</text>
        <dbReference type="Rhea" id="RHEA:15481"/>
        <dbReference type="ChEBI" id="CHEBI:15377"/>
        <dbReference type="ChEBI" id="CHEBI:15636"/>
        <dbReference type="ChEBI" id="CHEBI:33384"/>
        <dbReference type="ChEBI" id="CHEBI:57305"/>
        <dbReference type="ChEBI" id="CHEBI:57453"/>
        <dbReference type="EC" id="2.1.2.1"/>
    </reaction>
</comment>
<comment type="cofactor">
    <cofactor evidence="2">
        <name>pyridoxal 5'-phosphate</name>
        <dbReference type="ChEBI" id="CHEBI:597326"/>
    </cofactor>
</comment>
<dbReference type="InterPro" id="IPR015421">
    <property type="entry name" value="PyrdxlP-dep_Trfase_major"/>
</dbReference>
<dbReference type="Proteomes" id="UP001630127">
    <property type="component" value="Unassembled WGS sequence"/>
</dbReference>
<organism evidence="5 6">
    <name type="scientific">Cinchona calisaya</name>
    <dbReference type="NCBI Taxonomy" id="153742"/>
    <lineage>
        <taxon>Eukaryota</taxon>
        <taxon>Viridiplantae</taxon>
        <taxon>Streptophyta</taxon>
        <taxon>Embryophyta</taxon>
        <taxon>Tracheophyta</taxon>
        <taxon>Spermatophyta</taxon>
        <taxon>Magnoliopsida</taxon>
        <taxon>eudicotyledons</taxon>
        <taxon>Gunneridae</taxon>
        <taxon>Pentapetalae</taxon>
        <taxon>asterids</taxon>
        <taxon>lamiids</taxon>
        <taxon>Gentianales</taxon>
        <taxon>Rubiaceae</taxon>
        <taxon>Cinchonoideae</taxon>
        <taxon>Cinchoneae</taxon>
        <taxon>Cinchona</taxon>
    </lineage>
</organism>
<dbReference type="PANTHER" id="PTHR11680:SF63">
    <property type="entry name" value="SERINE HYDROXYMETHYLTRANSFERASE 3, CHLOROPLASTIC"/>
    <property type="match status" value="1"/>
</dbReference>
<dbReference type="InterPro" id="IPR015424">
    <property type="entry name" value="PyrdxlP-dep_Trfase"/>
</dbReference>
<dbReference type="PANTHER" id="PTHR11680">
    <property type="entry name" value="SERINE HYDROXYMETHYLTRANSFERASE"/>
    <property type="match status" value="1"/>
</dbReference>
<dbReference type="EMBL" id="JBJUIK010000017">
    <property type="protein sequence ID" value="KAL3498585.1"/>
    <property type="molecule type" value="Genomic_DNA"/>
</dbReference>
<dbReference type="Pfam" id="PF00464">
    <property type="entry name" value="SHMT"/>
    <property type="match status" value="1"/>
</dbReference>
<gene>
    <name evidence="5" type="ORF">ACH5RR_041317</name>
</gene>
<sequence length="139" mass="15828">MKNWNLTLYYGGKEYIDELEILCQKRALAAFHLDGKNWGANVQPLSGLVDYDKLEKTATLFRPKHIIAGATAYPRDFDYPRMREIADAVGAFLMEDMAHISGLVAASVLANPFEYCDIVTTITHKVEKYLRSLKEERNL</sequence>
<evidence type="ECO:0000256" key="2">
    <source>
        <dbReference type="ARBA" id="ARBA00001933"/>
    </source>
</evidence>
<name>A0ABD2XX75_9GENT</name>
<reference evidence="5 6" key="1">
    <citation type="submission" date="2024-11" db="EMBL/GenBank/DDBJ databases">
        <title>A near-complete genome assembly of Cinchona calisaya.</title>
        <authorList>
            <person name="Lian D.C."/>
            <person name="Zhao X.W."/>
            <person name="Wei L."/>
        </authorList>
    </citation>
    <scope>NUCLEOTIDE SEQUENCE [LARGE SCALE GENOMIC DNA]</scope>
    <source>
        <tissue evidence="5">Nenye</tissue>
    </source>
</reference>
<evidence type="ECO:0000256" key="3">
    <source>
        <dbReference type="ARBA" id="ARBA00022898"/>
    </source>
</evidence>
<dbReference type="InterPro" id="IPR049943">
    <property type="entry name" value="Ser_HO-MeTrfase-like"/>
</dbReference>
<evidence type="ECO:0000313" key="5">
    <source>
        <dbReference type="EMBL" id="KAL3498585.1"/>
    </source>
</evidence>
<dbReference type="AlphaFoldDB" id="A0ABD2XX75"/>
<dbReference type="InterPro" id="IPR039429">
    <property type="entry name" value="SHMT-like_dom"/>
</dbReference>
<feature type="domain" description="Serine hydroxymethyltransferase-like" evidence="4">
    <location>
        <begin position="47"/>
        <end position="127"/>
    </location>
</feature>
<protein>
    <recommendedName>
        <fullName evidence="4">Serine hydroxymethyltransferase-like domain-containing protein</fullName>
    </recommendedName>
</protein>
<evidence type="ECO:0000313" key="6">
    <source>
        <dbReference type="Proteomes" id="UP001630127"/>
    </source>
</evidence>
<accession>A0ABD2XX75</accession>
<comment type="caution">
    <text evidence="5">The sequence shown here is derived from an EMBL/GenBank/DDBJ whole genome shotgun (WGS) entry which is preliminary data.</text>
</comment>
<dbReference type="GO" id="GO:0004372">
    <property type="term" value="F:glycine hydroxymethyltransferase activity"/>
    <property type="evidence" value="ECO:0007669"/>
    <property type="project" value="UniProtKB-EC"/>
</dbReference>
<dbReference type="Gene3D" id="3.40.640.10">
    <property type="entry name" value="Type I PLP-dependent aspartate aminotransferase-like (Major domain)"/>
    <property type="match status" value="2"/>
</dbReference>